<dbReference type="Pfam" id="PF01171">
    <property type="entry name" value="ATP_bind_3"/>
    <property type="match status" value="1"/>
</dbReference>
<keyword evidence="4" id="KW-0067">ATP-binding</keyword>
<dbReference type="InterPro" id="IPR014729">
    <property type="entry name" value="Rossmann-like_a/b/a_fold"/>
</dbReference>
<evidence type="ECO:0000256" key="1">
    <source>
        <dbReference type="ARBA" id="ARBA00022598"/>
    </source>
</evidence>
<dbReference type="SUPFAM" id="SSF56037">
    <property type="entry name" value="PheT/TilS domain"/>
    <property type="match status" value="1"/>
</dbReference>
<dbReference type="EMBL" id="VYWW01000008">
    <property type="protein sequence ID" value="KAA9323507.1"/>
    <property type="molecule type" value="Genomic_DNA"/>
</dbReference>
<dbReference type="OrthoDB" id="9807403at2"/>
<keyword evidence="11" id="KW-1185">Reference proteome</keyword>
<proteinExistence type="inferred from homology"/>
<dbReference type="Proteomes" id="UP000327236">
    <property type="component" value="Unassembled WGS sequence"/>
</dbReference>
<organism evidence="8 10">
    <name type="scientific">Lactobacillus jensenii</name>
    <dbReference type="NCBI Taxonomy" id="109790"/>
    <lineage>
        <taxon>Bacteria</taxon>
        <taxon>Bacillati</taxon>
        <taxon>Bacillota</taxon>
        <taxon>Bacilli</taxon>
        <taxon>Lactobacillales</taxon>
        <taxon>Lactobacillaceae</taxon>
        <taxon>Lactobacillus</taxon>
    </lineage>
</organism>
<comment type="similarity">
    <text evidence="6">Belongs to the tRNA(Ile)-lysidine synthase family.</text>
</comment>
<sequence>MDKLKQFLIDYNLDFTNKTVIVACSAGPDSLALVDMLKDWPLKLIVAHFDHQIREDSYLETKLLQQYCQKNKLMLCVEKWSKHVNKTEAAAREARYNFLLELAKSWHADYLLTAHHGDDYLENILLKLIRSGDPAEMSSLQAVGQMAGVKLARPLLYYSKAELTKYLLDKHLAFITDETNLTNENLRNRIRHQVVPLLKKENPAILKNGRVFGQKMLAYQGVAQKAFSDLELEPVAGSLRIKKKLLANYTDAEKNLFWEGKIWKYYNERVHLDNWQSGIYRVLEYQDYFYLFKGQPKFVDKSSIKLDQPFTFHGRKYLITTQLNPQAKLVGTFWSKKAGFEVGSAISGSKLQLKNGHHAKSKKFFAQAAIPNILRPAILCLYQNKAIVFIENVYKNQKCANDFIKYYVFLVN</sequence>
<dbReference type="CDD" id="cd01992">
    <property type="entry name" value="TilS_N"/>
    <property type="match status" value="1"/>
</dbReference>
<protein>
    <recommendedName>
        <fullName evidence="6">tRNA(Ile)-lysidine synthase</fullName>
        <ecNumber evidence="6">6.3.4.19</ecNumber>
    </recommendedName>
    <alternativeName>
        <fullName evidence="6">tRNA(Ile)-2-lysyl-cytidine synthase</fullName>
    </alternativeName>
    <alternativeName>
        <fullName evidence="6">tRNA(Ile)-lysidine synthetase</fullName>
    </alternativeName>
</protein>
<keyword evidence="3" id="KW-0547">Nucleotide-binding</keyword>
<accession>A0A5N1IHY6</accession>
<evidence type="ECO:0000313" key="9">
    <source>
        <dbReference type="EMBL" id="MEL0565205.1"/>
    </source>
</evidence>
<comment type="catalytic activity">
    <reaction evidence="5 6">
        <text>cytidine(34) in tRNA(Ile2) + L-lysine + ATP = lysidine(34) in tRNA(Ile2) + AMP + diphosphate + H(+)</text>
        <dbReference type="Rhea" id="RHEA:43744"/>
        <dbReference type="Rhea" id="RHEA-COMP:10625"/>
        <dbReference type="Rhea" id="RHEA-COMP:10670"/>
        <dbReference type="ChEBI" id="CHEBI:15378"/>
        <dbReference type="ChEBI" id="CHEBI:30616"/>
        <dbReference type="ChEBI" id="CHEBI:32551"/>
        <dbReference type="ChEBI" id="CHEBI:33019"/>
        <dbReference type="ChEBI" id="CHEBI:82748"/>
        <dbReference type="ChEBI" id="CHEBI:83665"/>
        <dbReference type="ChEBI" id="CHEBI:456215"/>
        <dbReference type="EC" id="6.3.4.19"/>
    </reaction>
</comment>
<dbReference type="SUPFAM" id="SSF52402">
    <property type="entry name" value="Adenine nucleotide alpha hydrolases-like"/>
    <property type="match status" value="1"/>
</dbReference>
<evidence type="ECO:0000256" key="2">
    <source>
        <dbReference type="ARBA" id="ARBA00022694"/>
    </source>
</evidence>
<dbReference type="InterPro" id="IPR012094">
    <property type="entry name" value="tRNA_Ile_lys_synt"/>
</dbReference>
<comment type="function">
    <text evidence="6">Ligates lysine onto the cytidine present at position 34 of the AUA codon-specific tRNA(Ile) that contains the anticodon CAU, in an ATP-dependent manner. Cytidine is converted to lysidine, thus changing the amino acid specificity of the tRNA from methionine to isoleucine.</text>
</comment>
<dbReference type="GO" id="GO:0032267">
    <property type="term" value="F:tRNA(Ile)-lysidine synthase activity"/>
    <property type="evidence" value="ECO:0007669"/>
    <property type="project" value="UniProtKB-EC"/>
</dbReference>
<dbReference type="GeneID" id="31742419"/>
<evidence type="ECO:0000259" key="7">
    <source>
        <dbReference type="Pfam" id="PF01171"/>
    </source>
</evidence>
<dbReference type="InterPro" id="IPR011063">
    <property type="entry name" value="TilS/TtcA_N"/>
</dbReference>
<feature type="domain" description="tRNA(Ile)-lysidine/2-thiocytidine synthase N-terminal" evidence="7">
    <location>
        <begin position="20"/>
        <end position="193"/>
    </location>
</feature>
<dbReference type="PANTHER" id="PTHR43033">
    <property type="entry name" value="TRNA(ILE)-LYSIDINE SYNTHASE-RELATED"/>
    <property type="match status" value="1"/>
</dbReference>
<dbReference type="Gene3D" id="3.40.50.620">
    <property type="entry name" value="HUPs"/>
    <property type="match status" value="1"/>
</dbReference>
<dbReference type="GO" id="GO:0005524">
    <property type="term" value="F:ATP binding"/>
    <property type="evidence" value="ECO:0007669"/>
    <property type="project" value="UniProtKB-KW"/>
</dbReference>
<evidence type="ECO:0000256" key="6">
    <source>
        <dbReference type="HAMAP-Rule" id="MF_01161"/>
    </source>
</evidence>
<reference evidence="8 10" key="1">
    <citation type="submission" date="2019-09" db="EMBL/GenBank/DDBJ databases">
        <title>Draft genome sequence assemblies of isolates from the urinary tract.</title>
        <authorList>
            <person name="Mores C.R."/>
            <person name="Putonti C."/>
            <person name="Wolfe A.J."/>
        </authorList>
    </citation>
    <scope>NUCLEOTIDE SEQUENCE [LARGE SCALE GENOMIC DNA]</scope>
    <source>
        <strain evidence="8 10">UMB246</strain>
    </source>
</reference>
<evidence type="ECO:0000313" key="11">
    <source>
        <dbReference type="Proteomes" id="UP001385848"/>
    </source>
</evidence>
<dbReference type="GO" id="GO:0005737">
    <property type="term" value="C:cytoplasm"/>
    <property type="evidence" value="ECO:0007669"/>
    <property type="project" value="UniProtKB-SubCell"/>
</dbReference>
<evidence type="ECO:0000313" key="10">
    <source>
        <dbReference type="Proteomes" id="UP000327236"/>
    </source>
</evidence>
<evidence type="ECO:0000313" key="8">
    <source>
        <dbReference type="EMBL" id="KAA9323507.1"/>
    </source>
</evidence>
<reference evidence="9 11" key="2">
    <citation type="submission" date="2024-04" db="EMBL/GenBank/DDBJ databases">
        <title>Three lactobacilli isolated from voided urine samples from females with type 2 diabetes.</title>
        <authorList>
            <person name="Kula A."/>
            <person name="Stegman N."/>
            <person name="Putonti C."/>
        </authorList>
    </citation>
    <scope>NUCLEOTIDE SEQUENCE [LARGE SCALE GENOMIC DNA]</scope>
    <source>
        <strain evidence="9 11">1855</strain>
    </source>
</reference>
<comment type="caution">
    <text evidence="8">The sequence shown here is derived from an EMBL/GenBank/DDBJ whole genome shotgun (WGS) entry which is preliminary data.</text>
</comment>
<keyword evidence="6" id="KW-0963">Cytoplasm</keyword>
<dbReference type="AlphaFoldDB" id="A0A5N1IHY6"/>
<dbReference type="NCBIfam" id="TIGR02432">
    <property type="entry name" value="lysidine_TilS_N"/>
    <property type="match status" value="1"/>
</dbReference>
<dbReference type="EC" id="6.3.4.19" evidence="6"/>
<dbReference type="HAMAP" id="MF_01161">
    <property type="entry name" value="tRNA_Ile_lys_synt"/>
    <property type="match status" value="1"/>
</dbReference>
<gene>
    <name evidence="6 8" type="primary">tilS</name>
    <name evidence="9" type="ORF">AAC431_04610</name>
    <name evidence="8" type="ORF">F6H94_02825</name>
</gene>
<dbReference type="EMBL" id="JBBVUL010000007">
    <property type="protein sequence ID" value="MEL0565205.1"/>
    <property type="molecule type" value="Genomic_DNA"/>
</dbReference>
<evidence type="ECO:0000256" key="3">
    <source>
        <dbReference type="ARBA" id="ARBA00022741"/>
    </source>
</evidence>
<keyword evidence="2 6" id="KW-0819">tRNA processing</keyword>
<evidence type="ECO:0000256" key="5">
    <source>
        <dbReference type="ARBA" id="ARBA00048539"/>
    </source>
</evidence>
<dbReference type="RefSeq" id="WP_006588018.1">
    <property type="nucleotide sequence ID" value="NZ_CATOUV010000001.1"/>
</dbReference>
<dbReference type="PANTHER" id="PTHR43033:SF1">
    <property type="entry name" value="TRNA(ILE)-LYSIDINE SYNTHASE-RELATED"/>
    <property type="match status" value="1"/>
</dbReference>
<comment type="caution">
    <text evidence="6">Lacks conserved residue(s) required for the propagation of feature annotation.</text>
</comment>
<keyword evidence="1 6" id="KW-0436">Ligase</keyword>
<dbReference type="KEGG" id="lje:BUE77_01725"/>
<dbReference type="InterPro" id="IPR012795">
    <property type="entry name" value="tRNA_Ile_lys_synt_N"/>
</dbReference>
<name>A0A5N1IHY6_LACJE</name>
<dbReference type="Proteomes" id="UP001385848">
    <property type="component" value="Unassembled WGS sequence"/>
</dbReference>
<dbReference type="GO" id="GO:0006400">
    <property type="term" value="P:tRNA modification"/>
    <property type="evidence" value="ECO:0007669"/>
    <property type="project" value="UniProtKB-UniRule"/>
</dbReference>
<evidence type="ECO:0000256" key="4">
    <source>
        <dbReference type="ARBA" id="ARBA00022840"/>
    </source>
</evidence>
<comment type="subcellular location">
    <subcellularLocation>
        <location evidence="6">Cytoplasm</location>
    </subcellularLocation>
</comment>